<name>A0A7W8DG64_9BACT</name>
<dbReference type="EC" id="4.1.99.19" evidence="8"/>
<gene>
    <name evidence="8" type="ORF">HNR37_000332</name>
</gene>
<dbReference type="CDD" id="cd01335">
    <property type="entry name" value="Radical_SAM"/>
    <property type="match status" value="1"/>
</dbReference>
<keyword evidence="3" id="KW-0949">S-adenosyl-L-methionine</keyword>
<evidence type="ECO:0000256" key="5">
    <source>
        <dbReference type="ARBA" id="ARBA00023004"/>
    </source>
</evidence>
<dbReference type="Pfam" id="PF06968">
    <property type="entry name" value="BATS"/>
    <property type="match status" value="1"/>
</dbReference>
<proteinExistence type="predicted"/>
<organism evidence="8 9">
    <name type="scientific">Desulfurispira natronophila</name>
    <dbReference type="NCBI Taxonomy" id="682562"/>
    <lineage>
        <taxon>Bacteria</taxon>
        <taxon>Pseudomonadati</taxon>
        <taxon>Chrysiogenota</taxon>
        <taxon>Chrysiogenia</taxon>
        <taxon>Chrysiogenales</taxon>
        <taxon>Chrysiogenaceae</taxon>
        <taxon>Desulfurispira</taxon>
    </lineage>
</organism>
<dbReference type="PANTHER" id="PTHR43583:SF1">
    <property type="entry name" value="2-IMINOACETATE SYNTHASE"/>
    <property type="match status" value="1"/>
</dbReference>
<dbReference type="InterPro" id="IPR007197">
    <property type="entry name" value="rSAM"/>
</dbReference>
<evidence type="ECO:0000256" key="6">
    <source>
        <dbReference type="ARBA" id="ARBA00023014"/>
    </source>
</evidence>
<dbReference type="Gene3D" id="3.20.20.70">
    <property type="entry name" value="Aldolase class I"/>
    <property type="match status" value="1"/>
</dbReference>
<keyword evidence="9" id="KW-1185">Reference proteome</keyword>
<dbReference type="SFLD" id="SFLDG01060">
    <property type="entry name" value="BATS_domain_containing"/>
    <property type="match status" value="1"/>
</dbReference>
<evidence type="ECO:0000313" key="9">
    <source>
        <dbReference type="Proteomes" id="UP000528322"/>
    </source>
</evidence>
<dbReference type="SFLD" id="SFLDF00301">
    <property type="entry name" value="2-iminoacetate_synthase_(ThiH)"/>
    <property type="match status" value="1"/>
</dbReference>
<dbReference type="InterPro" id="IPR010722">
    <property type="entry name" value="BATS_dom"/>
</dbReference>
<dbReference type="EMBL" id="JACHID010000001">
    <property type="protein sequence ID" value="MBB5021029.1"/>
    <property type="molecule type" value="Genomic_DNA"/>
</dbReference>
<evidence type="ECO:0000313" key="8">
    <source>
        <dbReference type="EMBL" id="MBB5021029.1"/>
    </source>
</evidence>
<reference evidence="8 9" key="1">
    <citation type="submission" date="2020-08" db="EMBL/GenBank/DDBJ databases">
        <title>Genomic Encyclopedia of Type Strains, Phase IV (KMG-IV): sequencing the most valuable type-strain genomes for metagenomic binning, comparative biology and taxonomic classification.</title>
        <authorList>
            <person name="Goeker M."/>
        </authorList>
    </citation>
    <scope>NUCLEOTIDE SEQUENCE [LARGE SCALE GENOMIC DNA]</scope>
    <source>
        <strain evidence="8 9">DSM 22071</strain>
    </source>
</reference>
<evidence type="ECO:0000259" key="7">
    <source>
        <dbReference type="PROSITE" id="PS51918"/>
    </source>
</evidence>
<evidence type="ECO:0000256" key="3">
    <source>
        <dbReference type="ARBA" id="ARBA00022691"/>
    </source>
</evidence>
<keyword evidence="8" id="KW-0456">Lyase</keyword>
<protein>
    <submittedName>
        <fullName evidence="8">2-iminoacetate synthase</fullName>
        <ecNumber evidence="8">4.1.99.19</ecNumber>
    </submittedName>
</protein>
<keyword evidence="6" id="KW-0411">Iron-sulfur</keyword>
<keyword evidence="5" id="KW-0408">Iron</keyword>
<evidence type="ECO:0000256" key="4">
    <source>
        <dbReference type="ARBA" id="ARBA00022723"/>
    </source>
</evidence>
<accession>A0A7W8DG64</accession>
<dbReference type="GO" id="GO:0036355">
    <property type="term" value="F:2-iminoacetate synthase activity"/>
    <property type="evidence" value="ECO:0007669"/>
    <property type="project" value="UniProtKB-EC"/>
</dbReference>
<evidence type="ECO:0000256" key="1">
    <source>
        <dbReference type="ARBA" id="ARBA00001966"/>
    </source>
</evidence>
<dbReference type="SMART" id="SM00876">
    <property type="entry name" value="BATS"/>
    <property type="match status" value="1"/>
</dbReference>
<sequence>MYSEVFPSIDQNELMSVIEEVGSRDVQVALQKDQLDIKDFAALISPAADPYIEEIANKAHQLTVQRFGRTILMYAPLYVSNYCTNGCRYCGFNHQNLMERHLLSHGQALDDAAVIASEGFRHLLLVSGEDPRYVDEQYLGELAVKLKGRFSSIGVEVQPLEESGYRHLSECGVDSLTIYQETYNTELYSEVHPSGKKRDFNYRLDTPERGALGGMRKVGLGVLLGLGNVSLDACNLALHARYIMQNYWRTQVSVSFPRLRAAEGGFQPYDPVSDRTLLKLICAFRLYTVDAVLVLSTRESAQFRDAVFPCGITQMSAGSKTNPGGYSSQDDTLEQFHVEDSRSVAHVAAAIREQGYEAVWKDWDPLLV</sequence>
<dbReference type="GO" id="GO:0051539">
    <property type="term" value="F:4 iron, 4 sulfur cluster binding"/>
    <property type="evidence" value="ECO:0007669"/>
    <property type="project" value="UniProtKB-KW"/>
</dbReference>
<evidence type="ECO:0000256" key="2">
    <source>
        <dbReference type="ARBA" id="ARBA00022485"/>
    </source>
</evidence>
<dbReference type="Pfam" id="PF04055">
    <property type="entry name" value="Radical_SAM"/>
    <property type="match status" value="1"/>
</dbReference>
<dbReference type="SUPFAM" id="SSF102114">
    <property type="entry name" value="Radical SAM enzymes"/>
    <property type="match status" value="1"/>
</dbReference>
<dbReference type="InterPro" id="IPR058240">
    <property type="entry name" value="rSAM_sf"/>
</dbReference>
<comment type="caution">
    <text evidence="8">The sequence shown here is derived from an EMBL/GenBank/DDBJ whole genome shotgun (WGS) entry which is preliminary data.</text>
</comment>
<dbReference type="NCBIfam" id="TIGR02351">
    <property type="entry name" value="thiH"/>
    <property type="match status" value="1"/>
</dbReference>
<dbReference type="SFLD" id="SFLDS00029">
    <property type="entry name" value="Radical_SAM"/>
    <property type="match status" value="1"/>
</dbReference>
<dbReference type="PROSITE" id="PS51918">
    <property type="entry name" value="RADICAL_SAM"/>
    <property type="match status" value="1"/>
</dbReference>
<comment type="cofactor">
    <cofactor evidence="1">
        <name>[4Fe-4S] cluster</name>
        <dbReference type="ChEBI" id="CHEBI:49883"/>
    </cofactor>
</comment>
<dbReference type="SFLD" id="SFLDG01081">
    <property type="entry name" value="cleavage_of_the_Ca-Cb_bond_in"/>
    <property type="match status" value="1"/>
</dbReference>
<dbReference type="InterPro" id="IPR013785">
    <property type="entry name" value="Aldolase_TIM"/>
</dbReference>
<dbReference type="GO" id="GO:0005506">
    <property type="term" value="F:iron ion binding"/>
    <property type="evidence" value="ECO:0007669"/>
    <property type="project" value="InterPro"/>
</dbReference>
<dbReference type="RefSeq" id="WP_183728881.1">
    <property type="nucleotide sequence ID" value="NZ_JACHID010000001.1"/>
</dbReference>
<keyword evidence="2" id="KW-0004">4Fe-4S</keyword>
<dbReference type="InterPro" id="IPR012726">
    <property type="entry name" value="ThiH"/>
</dbReference>
<keyword evidence="4" id="KW-0479">Metal-binding</keyword>
<dbReference type="Proteomes" id="UP000528322">
    <property type="component" value="Unassembled WGS sequence"/>
</dbReference>
<feature type="domain" description="Radical SAM core" evidence="7">
    <location>
        <begin position="69"/>
        <end position="304"/>
    </location>
</feature>
<dbReference type="InterPro" id="IPR034428">
    <property type="entry name" value="ThiH/NoCL/HydG-like"/>
</dbReference>
<dbReference type="PANTHER" id="PTHR43583">
    <property type="entry name" value="2-IMINOACETATE SYNTHASE"/>
    <property type="match status" value="1"/>
</dbReference>
<dbReference type="AlphaFoldDB" id="A0A7W8DG64"/>